<gene>
    <name evidence="6" type="ORF">CCAM_LOCUS18289</name>
</gene>
<dbReference type="Proteomes" id="UP000595140">
    <property type="component" value="Unassembled WGS sequence"/>
</dbReference>
<evidence type="ECO:0000256" key="3">
    <source>
        <dbReference type="PROSITE-ProRule" id="PRU00708"/>
    </source>
</evidence>
<dbReference type="PANTHER" id="PTHR47447:SF17">
    <property type="entry name" value="OS12G0638900 PROTEIN"/>
    <property type="match status" value="1"/>
</dbReference>
<dbReference type="PROSITE" id="PS50828">
    <property type="entry name" value="SMR"/>
    <property type="match status" value="1"/>
</dbReference>
<reference evidence="6 7" key="1">
    <citation type="submission" date="2018-04" db="EMBL/GenBank/DDBJ databases">
        <authorList>
            <person name="Vogel A."/>
        </authorList>
    </citation>
    <scope>NUCLEOTIDE SEQUENCE [LARGE SCALE GENOMIC DNA]</scope>
</reference>
<feature type="repeat" description="PPR" evidence="3">
    <location>
        <begin position="547"/>
        <end position="581"/>
    </location>
</feature>
<dbReference type="AlphaFoldDB" id="A0A484LJ74"/>
<dbReference type="NCBIfam" id="TIGR00756">
    <property type="entry name" value="PPR"/>
    <property type="match status" value="7"/>
</dbReference>
<feature type="repeat" description="PPR" evidence="3">
    <location>
        <begin position="477"/>
        <end position="511"/>
    </location>
</feature>
<dbReference type="EMBL" id="OOIL02001566">
    <property type="protein sequence ID" value="VFQ76513.1"/>
    <property type="molecule type" value="Genomic_DNA"/>
</dbReference>
<feature type="repeat" description="PPR" evidence="3">
    <location>
        <begin position="372"/>
        <end position="406"/>
    </location>
</feature>
<feature type="compositionally biased region" description="Polar residues" evidence="4">
    <location>
        <begin position="193"/>
        <end position="205"/>
    </location>
</feature>
<dbReference type="SMART" id="SM00463">
    <property type="entry name" value="SMR"/>
    <property type="match status" value="1"/>
</dbReference>
<keyword evidence="7" id="KW-1185">Reference proteome</keyword>
<sequence length="835" mass="92769">MIRAKQIGTLSQSARSLILNGSRSGAADGSCACSEDDTCASRRIQTKKDAERREASSSTFTKPTGGVDSSISRDAIKALSSQKNEKREYSVSQPKVAPYSNPSKRADCVCSYGSLEASDGLHSSPPISDQFVRAGIAAVNFLSDLVHYKIPMSDGTIKSSPDCIVEHTEPFSTLKPSSTAKSFGKDYAKTPPAVTSSPSANSCSGTPGRGSECNSVTNDGTAVDVDTHDKRRTLCANSRPYYSTCDDQASNGELIIKERPKGLSLRETKNGHHTVDTVSRVLQQHMHWGPETEDALSKLNRPLDAYQANQVLKRLQNHALALNYFYWLKCQPGFKHDEHTYTTMVGILGRAKQFGAINRLISQMVAEGCQPNVVTYNRIIHSYGRANYLNESLRVFNRMQEEGCEPDRVTYCTLIDLHAKAGYLDVAMDMYQRMQEAGLSPDTFTYSVIINCLGKAGHLVTAHKLFCEMVNQGCVPNLVTYNIMIALHSKARNYSHALQLYRDMQEAGFQPDKVTYSIIMEVFGHCGYLHEAEEVFMEMTRNNWAPDEPVYGLLVDLWGKAGNVKKAWEWYHAMLRAGLRPNVPTCNSLLSTFLRVHQLPDAYNLLQSMITLGLNPSLQTYTLLLSCCTEARASSSAKGFCCELMAVTRHPAHAFLLTMPSSGPDGQNVRDHVTRFLDFMHSEDRESKRGLVDAVVDFLHKSGLKEEAGSVWEVAATRNIYPDAVREKSSCYWLINLHVMSDGTAVTALSRTLAWFRRRILVLGIRPSRIDIVTGWGRRSKVTGTSLVRQAVQELLDVFGFPLIKEKGNSGCFVGYGEALNTWLLHPYVERMHLL</sequence>
<dbReference type="Pfam" id="PF12854">
    <property type="entry name" value="PPR_1"/>
    <property type="match status" value="1"/>
</dbReference>
<dbReference type="Gene3D" id="1.25.40.10">
    <property type="entry name" value="Tetratricopeptide repeat domain"/>
    <property type="match status" value="3"/>
</dbReference>
<comment type="similarity">
    <text evidence="1">Belongs to the PPR family. P subfamily.</text>
</comment>
<feature type="repeat" description="PPR" evidence="3">
    <location>
        <begin position="337"/>
        <end position="371"/>
    </location>
</feature>
<proteinExistence type="inferred from homology"/>
<dbReference type="Pfam" id="PF13041">
    <property type="entry name" value="PPR_2"/>
    <property type="match status" value="3"/>
</dbReference>
<evidence type="ECO:0000256" key="1">
    <source>
        <dbReference type="ARBA" id="ARBA00007626"/>
    </source>
</evidence>
<feature type="repeat" description="PPR" evidence="3">
    <location>
        <begin position="582"/>
        <end position="616"/>
    </location>
</feature>
<protein>
    <recommendedName>
        <fullName evidence="5">Smr domain-containing protein</fullName>
    </recommendedName>
</protein>
<feature type="region of interest" description="Disordered" evidence="4">
    <location>
        <begin position="44"/>
        <end position="104"/>
    </location>
</feature>
<feature type="repeat" description="PPR" evidence="3">
    <location>
        <begin position="512"/>
        <end position="546"/>
    </location>
</feature>
<dbReference type="PROSITE" id="PS51375">
    <property type="entry name" value="PPR"/>
    <property type="match status" value="8"/>
</dbReference>
<evidence type="ECO:0000313" key="6">
    <source>
        <dbReference type="EMBL" id="VFQ76513.1"/>
    </source>
</evidence>
<organism evidence="6 7">
    <name type="scientific">Cuscuta campestris</name>
    <dbReference type="NCBI Taxonomy" id="132261"/>
    <lineage>
        <taxon>Eukaryota</taxon>
        <taxon>Viridiplantae</taxon>
        <taxon>Streptophyta</taxon>
        <taxon>Embryophyta</taxon>
        <taxon>Tracheophyta</taxon>
        <taxon>Spermatophyta</taxon>
        <taxon>Magnoliopsida</taxon>
        <taxon>eudicotyledons</taxon>
        <taxon>Gunneridae</taxon>
        <taxon>Pentapetalae</taxon>
        <taxon>asterids</taxon>
        <taxon>lamiids</taxon>
        <taxon>Solanales</taxon>
        <taxon>Convolvulaceae</taxon>
        <taxon>Cuscuteae</taxon>
        <taxon>Cuscuta</taxon>
        <taxon>Cuscuta subgen. Grammica</taxon>
        <taxon>Cuscuta sect. Cleistogrammica</taxon>
    </lineage>
</organism>
<dbReference type="InterPro" id="IPR011990">
    <property type="entry name" value="TPR-like_helical_dom_sf"/>
</dbReference>
<feature type="repeat" description="PPR" evidence="3">
    <location>
        <begin position="442"/>
        <end position="476"/>
    </location>
</feature>
<feature type="compositionally biased region" description="Polar residues" evidence="4">
    <location>
        <begin position="56"/>
        <end position="72"/>
    </location>
</feature>
<dbReference type="InterPro" id="IPR036063">
    <property type="entry name" value="Smr_dom_sf"/>
</dbReference>
<evidence type="ECO:0000256" key="4">
    <source>
        <dbReference type="SAM" id="MobiDB-lite"/>
    </source>
</evidence>
<dbReference type="Pfam" id="PF01535">
    <property type="entry name" value="PPR"/>
    <property type="match status" value="2"/>
</dbReference>
<evidence type="ECO:0000313" key="7">
    <source>
        <dbReference type="Proteomes" id="UP000595140"/>
    </source>
</evidence>
<name>A0A484LJ74_9ASTE</name>
<feature type="repeat" description="PPR" evidence="3">
    <location>
        <begin position="407"/>
        <end position="441"/>
    </location>
</feature>
<evidence type="ECO:0000259" key="5">
    <source>
        <dbReference type="PROSITE" id="PS50828"/>
    </source>
</evidence>
<feature type="compositionally biased region" description="Basic and acidic residues" evidence="4">
    <location>
        <begin position="46"/>
        <end position="55"/>
    </location>
</feature>
<dbReference type="InterPro" id="IPR002885">
    <property type="entry name" value="PPR_rpt"/>
</dbReference>
<dbReference type="InterPro" id="IPR002625">
    <property type="entry name" value="Smr_dom"/>
</dbReference>
<keyword evidence="2" id="KW-0677">Repeat</keyword>
<dbReference type="SUPFAM" id="SSF160443">
    <property type="entry name" value="SMR domain-like"/>
    <property type="match status" value="1"/>
</dbReference>
<dbReference type="PANTHER" id="PTHR47447">
    <property type="entry name" value="OS03G0856100 PROTEIN"/>
    <property type="match status" value="1"/>
</dbReference>
<evidence type="ECO:0000256" key="2">
    <source>
        <dbReference type="ARBA" id="ARBA00022737"/>
    </source>
</evidence>
<dbReference type="SUPFAM" id="SSF81901">
    <property type="entry name" value="HCP-like"/>
    <property type="match status" value="1"/>
</dbReference>
<feature type="domain" description="Smr" evidence="5">
    <location>
        <begin position="735"/>
        <end position="818"/>
    </location>
</feature>
<feature type="region of interest" description="Disordered" evidence="4">
    <location>
        <begin position="175"/>
        <end position="224"/>
    </location>
</feature>
<dbReference type="OrthoDB" id="185373at2759"/>
<accession>A0A484LJ74</accession>